<evidence type="ECO:0000313" key="2">
    <source>
        <dbReference type="EMBL" id="CAF1205374.1"/>
    </source>
</evidence>
<name>A0A814WRR7_9BILA</name>
<feature type="coiled-coil region" evidence="1">
    <location>
        <begin position="10"/>
        <end position="72"/>
    </location>
</feature>
<comment type="caution">
    <text evidence="2">The sequence shown here is derived from an EMBL/GenBank/DDBJ whole genome shotgun (WGS) entry which is preliminary data.</text>
</comment>
<dbReference type="EMBL" id="CAJNOT010001478">
    <property type="protein sequence ID" value="CAF1205374.1"/>
    <property type="molecule type" value="Genomic_DNA"/>
</dbReference>
<sequence>MTDNSMSFTKDNFNSIIEELENTMQRSQLLASQAHHINTLQTKQIEQCQTTMDKSSKHLKDVEHEIDELQRNFCIRLCCPSKSKKFKSKNSSLIKSQENKSNENLVHIAQDRIYSNDQLQNVDENLQRLQYFNTLIDNEIQDQIQTLVCFRYTTALKMIRSHFFSFFFHYCYRISNNNVELVMCLSSDPKCNKPLIQNTVNNPGFGQARLRLTFTQEDPLCEQGLSYSRVSLPFNLTGKAYCKGTSINVTRNHFEFSTWLTLCELELNLYIL</sequence>
<keyword evidence="1" id="KW-0175">Coiled coil</keyword>
<reference evidence="2" key="1">
    <citation type="submission" date="2021-02" db="EMBL/GenBank/DDBJ databases">
        <authorList>
            <person name="Nowell W R."/>
        </authorList>
    </citation>
    <scope>NUCLEOTIDE SEQUENCE</scope>
</reference>
<dbReference type="Proteomes" id="UP000663864">
    <property type="component" value="Unassembled WGS sequence"/>
</dbReference>
<gene>
    <name evidence="2" type="ORF">ZHD862_LOCUS23079</name>
</gene>
<evidence type="ECO:0000256" key="1">
    <source>
        <dbReference type="SAM" id="Coils"/>
    </source>
</evidence>
<protein>
    <submittedName>
        <fullName evidence="2">Uncharacterized protein</fullName>
    </submittedName>
</protein>
<dbReference type="AlphaFoldDB" id="A0A814WRR7"/>
<accession>A0A814WRR7</accession>
<organism evidence="2 3">
    <name type="scientific">Rotaria sordida</name>
    <dbReference type="NCBI Taxonomy" id="392033"/>
    <lineage>
        <taxon>Eukaryota</taxon>
        <taxon>Metazoa</taxon>
        <taxon>Spiralia</taxon>
        <taxon>Gnathifera</taxon>
        <taxon>Rotifera</taxon>
        <taxon>Eurotatoria</taxon>
        <taxon>Bdelloidea</taxon>
        <taxon>Philodinida</taxon>
        <taxon>Philodinidae</taxon>
        <taxon>Rotaria</taxon>
    </lineage>
</organism>
<proteinExistence type="predicted"/>
<evidence type="ECO:0000313" key="3">
    <source>
        <dbReference type="Proteomes" id="UP000663864"/>
    </source>
</evidence>